<protein>
    <submittedName>
        <fullName evidence="1 2">Uncharacterized protein</fullName>
    </submittedName>
</protein>
<accession>R7TRV3</accession>
<dbReference type="EnsemblMetazoa" id="CapteT227310">
    <property type="protein sequence ID" value="CapteP227310"/>
    <property type="gene ID" value="CapteG227310"/>
</dbReference>
<reference evidence="2" key="3">
    <citation type="submission" date="2015-06" db="UniProtKB">
        <authorList>
            <consortium name="EnsemblMetazoa"/>
        </authorList>
    </citation>
    <scope>IDENTIFICATION</scope>
</reference>
<evidence type="ECO:0000313" key="1">
    <source>
        <dbReference type="EMBL" id="ELT96359.1"/>
    </source>
</evidence>
<reference evidence="3" key="1">
    <citation type="submission" date="2012-12" db="EMBL/GenBank/DDBJ databases">
        <authorList>
            <person name="Hellsten U."/>
            <person name="Grimwood J."/>
            <person name="Chapman J.A."/>
            <person name="Shapiro H."/>
            <person name="Aerts A."/>
            <person name="Otillar R.P."/>
            <person name="Terry A.Y."/>
            <person name="Boore J.L."/>
            <person name="Simakov O."/>
            <person name="Marletaz F."/>
            <person name="Cho S.-J."/>
            <person name="Edsinger-Gonzales E."/>
            <person name="Havlak P."/>
            <person name="Kuo D.-H."/>
            <person name="Larsson T."/>
            <person name="Lv J."/>
            <person name="Arendt D."/>
            <person name="Savage R."/>
            <person name="Osoegawa K."/>
            <person name="de Jong P."/>
            <person name="Lindberg D.R."/>
            <person name="Seaver E.C."/>
            <person name="Weisblat D.A."/>
            <person name="Putnam N.H."/>
            <person name="Grigoriev I.V."/>
            <person name="Rokhsar D.S."/>
        </authorList>
    </citation>
    <scope>NUCLEOTIDE SEQUENCE</scope>
    <source>
        <strain evidence="3">I ESC-2004</strain>
    </source>
</reference>
<dbReference type="OMA" id="AKSATCH"/>
<dbReference type="EMBL" id="KB308850">
    <property type="protein sequence ID" value="ELT96359.1"/>
    <property type="molecule type" value="Genomic_DNA"/>
</dbReference>
<evidence type="ECO:0000313" key="3">
    <source>
        <dbReference type="Proteomes" id="UP000014760"/>
    </source>
</evidence>
<dbReference type="EMBL" id="AMQN01011362">
    <property type="status" value="NOT_ANNOTATED_CDS"/>
    <property type="molecule type" value="Genomic_DNA"/>
</dbReference>
<keyword evidence="3" id="KW-1185">Reference proteome</keyword>
<reference evidence="1 3" key="2">
    <citation type="journal article" date="2013" name="Nature">
        <title>Insights into bilaterian evolution from three spiralian genomes.</title>
        <authorList>
            <person name="Simakov O."/>
            <person name="Marletaz F."/>
            <person name="Cho S.J."/>
            <person name="Edsinger-Gonzales E."/>
            <person name="Havlak P."/>
            <person name="Hellsten U."/>
            <person name="Kuo D.H."/>
            <person name="Larsson T."/>
            <person name="Lv J."/>
            <person name="Arendt D."/>
            <person name="Savage R."/>
            <person name="Osoegawa K."/>
            <person name="de Jong P."/>
            <person name="Grimwood J."/>
            <person name="Chapman J.A."/>
            <person name="Shapiro H."/>
            <person name="Aerts A."/>
            <person name="Otillar R.P."/>
            <person name="Terry A.Y."/>
            <person name="Boore J.L."/>
            <person name="Grigoriev I.V."/>
            <person name="Lindberg D.R."/>
            <person name="Seaver E.C."/>
            <person name="Weisblat D.A."/>
            <person name="Putnam N.H."/>
            <person name="Rokhsar D.S."/>
        </authorList>
    </citation>
    <scope>NUCLEOTIDE SEQUENCE</scope>
    <source>
        <strain evidence="1 3">I ESC-2004</strain>
    </source>
</reference>
<dbReference type="OrthoDB" id="6107996at2759"/>
<organism evidence="1">
    <name type="scientific">Capitella teleta</name>
    <name type="common">Polychaete worm</name>
    <dbReference type="NCBI Taxonomy" id="283909"/>
    <lineage>
        <taxon>Eukaryota</taxon>
        <taxon>Metazoa</taxon>
        <taxon>Spiralia</taxon>
        <taxon>Lophotrochozoa</taxon>
        <taxon>Annelida</taxon>
        <taxon>Polychaeta</taxon>
        <taxon>Sedentaria</taxon>
        <taxon>Scolecida</taxon>
        <taxon>Capitellidae</taxon>
        <taxon>Capitella</taxon>
    </lineage>
</organism>
<evidence type="ECO:0000313" key="2">
    <source>
        <dbReference type="EnsemblMetazoa" id="CapteP227310"/>
    </source>
</evidence>
<dbReference type="Proteomes" id="UP000014760">
    <property type="component" value="Unassembled WGS sequence"/>
</dbReference>
<name>R7TRV3_CAPTE</name>
<sequence length="243" mass="27342">MSYAYCRIPAKKKQSKLYGFEKVPVNKLPSIIARLQKTTCASSCFEPARANSGFCERVRNDIAPTPPQRHMSDRDLNKLVRRLRTPTISKLAAIGSLNPDYEARLRCETPLRLGTEEQRPKTTAEFRKFIKRITKATSSSRGKHYDLAVNDAELARLLLLDIKNGKLESKDVVDSIVQRLQTPTVASQPIHSVCPKRPQTVRCLTQKQRGQLPLVSGLPRSEGVDQIVERLYSGTSRSRPKTS</sequence>
<dbReference type="AlphaFoldDB" id="R7TRV3"/>
<proteinExistence type="predicted"/>
<dbReference type="HOGENOM" id="CLU_1143491_0_0_1"/>
<gene>
    <name evidence="1" type="ORF">CAPTEDRAFT_227310</name>
</gene>